<name>A0A5J5CEA8_9PERO</name>
<comment type="caution">
    <text evidence="2">The sequence shown here is derived from an EMBL/GenBank/DDBJ whole genome shotgun (WGS) entry which is preliminary data.</text>
</comment>
<protein>
    <submittedName>
        <fullName evidence="2">Uncharacterized protein</fullName>
    </submittedName>
</protein>
<evidence type="ECO:0000313" key="2">
    <source>
        <dbReference type="EMBL" id="KAA8580222.1"/>
    </source>
</evidence>
<reference evidence="2 3" key="1">
    <citation type="submission" date="2019-08" db="EMBL/GenBank/DDBJ databases">
        <title>A chromosome-level genome assembly, high-density linkage maps, and genome scans reveal the genomic architecture of hybrid incompatibilities underlying speciation via character displacement in darters (Percidae: Etheostominae).</title>
        <authorList>
            <person name="Moran R.L."/>
            <person name="Catchen J.M."/>
            <person name="Fuller R.C."/>
        </authorList>
    </citation>
    <scope>NUCLEOTIDE SEQUENCE [LARGE SCALE GENOMIC DNA]</scope>
    <source>
        <strain evidence="2">EspeVRDwgs_2016</strain>
        <tissue evidence="2">Muscle</tissue>
    </source>
</reference>
<organism evidence="2 3">
    <name type="scientific">Etheostoma spectabile</name>
    <name type="common">orangethroat darter</name>
    <dbReference type="NCBI Taxonomy" id="54343"/>
    <lineage>
        <taxon>Eukaryota</taxon>
        <taxon>Metazoa</taxon>
        <taxon>Chordata</taxon>
        <taxon>Craniata</taxon>
        <taxon>Vertebrata</taxon>
        <taxon>Euteleostomi</taxon>
        <taxon>Actinopterygii</taxon>
        <taxon>Neopterygii</taxon>
        <taxon>Teleostei</taxon>
        <taxon>Neoteleostei</taxon>
        <taxon>Acanthomorphata</taxon>
        <taxon>Eupercaria</taxon>
        <taxon>Perciformes</taxon>
        <taxon>Percoidei</taxon>
        <taxon>Percidae</taxon>
        <taxon>Etheostomatinae</taxon>
        <taxon>Etheostoma</taxon>
    </lineage>
</organism>
<feature type="compositionally biased region" description="Basic and acidic residues" evidence="1">
    <location>
        <begin position="49"/>
        <end position="59"/>
    </location>
</feature>
<dbReference type="EMBL" id="VOFY01000023">
    <property type="protein sequence ID" value="KAA8580222.1"/>
    <property type="molecule type" value="Genomic_DNA"/>
</dbReference>
<gene>
    <name evidence="2" type="ORF">FQN60_005757</name>
</gene>
<feature type="non-terminal residue" evidence="2">
    <location>
        <position position="1"/>
    </location>
</feature>
<accession>A0A5J5CEA8</accession>
<evidence type="ECO:0000313" key="3">
    <source>
        <dbReference type="Proteomes" id="UP000327493"/>
    </source>
</evidence>
<feature type="region of interest" description="Disordered" evidence="1">
    <location>
        <begin position="23"/>
        <end position="63"/>
    </location>
</feature>
<dbReference type="Proteomes" id="UP000327493">
    <property type="component" value="Chromosome 23"/>
</dbReference>
<dbReference type="AlphaFoldDB" id="A0A5J5CEA8"/>
<sequence length="114" mass="12374">FQTRYGAALVFPHRGKKDLWQATPSAPAQDAPAYKKAPATSRRVNKGRHLGDSPTERKYSQWKGFPSTQTHKWAVTLLKGITSRTDAGVGTGLSEPINLNLILDYNGSHGGSSP</sequence>
<evidence type="ECO:0000256" key="1">
    <source>
        <dbReference type="SAM" id="MobiDB-lite"/>
    </source>
</evidence>
<keyword evidence="3" id="KW-1185">Reference proteome</keyword>
<proteinExistence type="predicted"/>